<dbReference type="GO" id="GO:0008233">
    <property type="term" value="F:peptidase activity"/>
    <property type="evidence" value="ECO:0007669"/>
    <property type="project" value="UniProtKB-KW"/>
</dbReference>
<proteinExistence type="predicted"/>
<dbReference type="InterPro" id="IPR001584">
    <property type="entry name" value="Integrase_cat-core"/>
</dbReference>
<evidence type="ECO:0000256" key="2">
    <source>
        <dbReference type="SAM" id="MobiDB-lite"/>
    </source>
</evidence>
<dbReference type="InterPro" id="IPR057670">
    <property type="entry name" value="SH3_retrovirus"/>
</dbReference>
<dbReference type="Pfam" id="PF25597">
    <property type="entry name" value="SH3_retrovirus"/>
    <property type="match status" value="1"/>
</dbReference>
<keyword evidence="5" id="KW-1185">Reference proteome</keyword>
<evidence type="ECO:0000256" key="1">
    <source>
        <dbReference type="ARBA" id="ARBA00022670"/>
    </source>
</evidence>
<evidence type="ECO:0000259" key="3">
    <source>
        <dbReference type="PROSITE" id="PS50994"/>
    </source>
</evidence>
<dbReference type="Pfam" id="PF22936">
    <property type="entry name" value="Pol_BBD"/>
    <property type="match status" value="1"/>
</dbReference>
<dbReference type="SUPFAM" id="SSF53098">
    <property type="entry name" value="Ribonuclease H-like"/>
    <property type="match status" value="1"/>
</dbReference>
<name>A0AAV5JT53_9ROSI</name>
<dbReference type="GO" id="GO:0003676">
    <property type="term" value="F:nucleic acid binding"/>
    <property type="evidence" value="ECO:0007669"/>
    <property type="project" value="InterPro"/>
</dbReference>
<dbReference type="InterPro" id="IPR012337">
    <property type="entry name" value="RNaseH-like_sf"/>
</dbReference>
<feature type="domain" description="Integrase catalytic" evidence="3">
    <location>
        <begin position="185"/>
        <end position="351"/>
    </location>
</feature>
<dbReference type="Gene3D" id="3.30.420.10">
    <property type="entry name" value="Ribonuclease H-like superfamily/Ribonuclease H"/>
    <property type="match status" value="1"/>
</dbReference>
<evidence type="ECO:0000313" key="4">
    <source>
        <dbReference type="EMBL" id="GKV15616.1"/>
    </source>
</evidence>
<dbReference type="PANTHER" id="PTHR42648:SF21">
    <property type="entry name" value="CYSTEINE-RICH RLK (RECEPTOR-LIKE PROTEIN KINASE) 8"/>
    <property type="match status" value="1"/>
</dbReference>
<dbReference type="GO" id="GO:0015074">
    <property type="term" value="P:DNA integration"/>
    <property type="evidence" value="ECO:0007669"/>
    <property type="project" value="InterPro"/>
</dbReference>
<dbReference type="InterPro" id="IPR039537">
    <property type="entry name" value="Retrotran_Ty1/copia-like"/>
</dbReference>
<comment type="caution">
    <text evidence="4">The sequence shown here is derived from an EMBL/GenBank/DDBJ whole genome shotgun (WGS) entry which is preliminary data.</text>
</comment>
<dbReference type="PROSITE" id="PS50994">
    <property type="entry name" value="INTEGRASE"/>
    <property type="match status" value="1"/>
</dbReference>
<dbReference type="InterPro" id="IPR036397">
    <property type="entry name" value="RNaseH_sf"/>
</dbReference>
<sequence>MKNKWYLDSGCSRHMTGDPSQFLSLMPLDGGTVTFGDNGKGIGEIGNKSISFDDVWYVDGLKHNLLSISQLCDRMLNVVFFKSHCKIIDSRNDQVLFVGKRLKNVYVIDLHDIDANICLTSISHDDTWLWHRRLGHASMSVISKLLKHDLVDGLPKVNVNIDSVCDACMKGKQTRVSFKTKKCISTNRPLELLHMDLFGPMCTLSIGGKSYVLVVVDDYSRFTWVAFLAHKNDALHAFKCLYKKLQNEKSLTIVSIRSDHGGEFENNDFEDFCIEHGIDHNFSAPRTPQQNGVVERKNCTIEDMARTMICENDLPKSFWAEAVATSCYLLNRVMVRPILNKTPYEIYKGRKPKISYFRAFGCKCFVLNNGKDSLGKFDSKSDEGIFVGYSTSSKAYHMYNKHTKVVEESIHVVFDVTNPICFRKSCNDDDVDAIGKQIKDINLKEDNTKEAQDEKNEEGKHEEVQQKHELREPTFPRERSYVKGNEILGDPSKGPAMEENRMCRKPVEPAAEMVNRLYRVGSRKLSQLS</sequence>
<dbReference type="Pfam" id="PF00665">
    <property type="entry name" value="rve"/>
    <property type="match status" value="1"/>
</dbReference>
<dbReference type="Proteomes" id="UP001054252">
    <property type="component" value="Unassembled WGS sequence"/>
</dbReference>
<dbReference type="EMBL" id="BPVZ01000043">
    <property type="protein sequence ID" value="GKV15616.1"/>
    <property type="molecule type" value="Genomic_DNA"/>
</dbReference>
<dbReference type="GO" id="GO:0006508">
    <property type="term" value="P:proteolysis"/>
    <property type="evidence" value="ECO:0007669"/>
    <property type="project" value="UniProtKB-KW"/>
</dbReference>
<keyword evidence="1" id="KW-0378">Hydrolase</keyword>
<organism evidence="4 5">
    <name type="scientific">Rubroshorea leprosula</name>
    <dbReference type="NCBI Taxonomy" id="152421"/>
    <lineage>
        <taxon>Eukaryota</taxon>
        <taxon>Viridiplantae</taxon>
        <taxon>Streptophyta</taxon>
        <taxon>Embryophyta</taxon>
        <taxon>Tracheophyta</taxon>
        <taxon>Spermatophyta</taxon>
        <taxon>Magnoliopsida</taxon>
        <taxon>eudicotyledons</taxon>
        <taxon>Gunneridae</taxon>
        <taxon>Pentapetalae</taxon>
        <taxon>rosids</taxon>
        <taxon>malvids</taxon>
        <taxon>Malvales</taxon>
        <taxon>Dipterocarpaceae</taxon>
        <taxon>Rubroshorea</taxon>
    </lineage>
</organism>
<evidence type="ECO:0000313" key="5">
    <source>
        <dbReference type="Proteomes" id="UP001054252"/>
    </source>
</evidence>
<keyword evidence="1" id="KW-0645">Protease</keyword>
<feature type="region of interest" description="Disordered" evidence="2">
    <location>
        <begin position="445"/>
        <end position="500"/>
    </location>
</feature>
<dbReference type="Pfam" id="PF13976">
    <property type="entry name" value="gag_pre-integrs"/>
    <property type="match status" value="1"/>
</dbReference>
<protein>
    <recommendedName>
        <fullName evidence="3">Integrase catalytic domain-containing protein</fullName>
    </recommendedName>
</protein>
<reference evidence="4 5" key="1">
    <citation type="journal article" date="2021" name="Commun. Biol.">
        <title>The genome of Shorea leprosula (Dipterocarpaceae) highlights the ecological relevance of drought in aseasonal tropical rainforests.</title>
        <authorList>
            <person name="Ng K.K.S."/>
            <person name="Kobayashi M.J."/>
            <person name="Fawcett J.A."/>
            <person name="Hatakeyama M."/>
            <person name="Paape T."/>
            <person name="Ng C.H."/>
            <person name="Ang C.C."/>
            <person name="Tnah L.H."/>
            <person name="Lee C.T."/>
            <person name="Nishiyama T."/>
            <person name="Sese J."/>
            <person name="O'Brien M.J."/>
            <person name="Copetti D."/>
            <person name="Mohd Noor M.I."/>
            <person name="Ong R.C."/>
            <person name="Putra M."/>
            <person name="Sireger I.Z."/>
            <person name="Indrioko S."/>
            <person name="Kosugi Y."/>
            <person name="Izuno A."/>
            <person name="Isagi Y."/>
            <person name="Lee S.L."/>
            <person name="Shimizu K.K."/>
        </authorList>
    </citation>
    <scope>NUCLEOTIDE SEQUENCE [LARGE SCALE GENOMIC DNA]</scope>
    <source>
        <strain evidence="4">214</strain>
    </source>
</reference>
<gene>
    <name evidence="4" type="ORF">SLEP1_g26391</name>
</gene>
<dbReference type="AlphaFoldDB" id="A0AAV5JT53"/>
<dbReference type="PANTHER" id="PTHR42648">
    <property type="entry name" value="TRANSPOSASE, PUTATIVE-RELATED"/>
    <property type="match status" value="1"/>
</dbReference>
<dbReference type="InterPro" id="IPR054722">
    <property type="entry name" value="PolX-like_BBD"/>
</dbReference>
<feature type="compositionally biased region" description="Basic and acidic residues" evidence="2">
    <location>
        <begin position="445"/>
        <end position="481"/>
    </location>
</feature>
<accession>A0AAV5JT53</accession>
<dbReference type="InterPro" id="IPR025724">
    <property type="entry name" value="GAG-pre-integrase_dom"/>
</dbReference>